<organism evidence="2 3">
    <name type="scientific">Gordoniibacillus kamchatkensis</name>
    <dbReference type="NCBI Taxonomy" id="1590651"/>
    <lineage>
        <taxon>Bacteria</taxon>
        <taxon>Bacillati</taxon>
        <taxon>Bacillota</taxon>
        <taxon>Bacilli</taxon>
        <taxon>Bacillales</taxon>
        <taxon>Paenibacillaceae</taxon>
        <taxon>Gordoniibacillus</taxon>
    </lineage>
</organism>
<evidence type="ECO:0000259" key="1">
    <source>
        <dbReference type="Pfam" id="PF13200"/>
    </source>
</evidence>
<name>A0ABR5AAV7_9BACL</name>
<proteinExistence type="predicted"/>
<evidence type="ECO:0000313" key="2">
    <source>
        <dbReference type="EMBL" id="KIL38169.1"/>
    </source>
</evidence>
<dbReference type="InterPro" id="IPR017853">
    <property type="entry name" value="GH"/>
</dbReference>
<dbReference type="SUPFAM" id="SSF51445">
    <property type="entry name" value="(Trans)glycosidases"/>
    <property type="match status" value="1"/>
</dbReference>
<dbReference type="Gene3D" id="3.20.20.80">
    <property type="entry name" value="Glycosidases"/>
    <property type="match status" value="1"/>
</dbReference>
<reference evidence="2 3" key="1">
    <citation type="submission" date="2014-12" db="EMBL/GenBank/DDBJ databases">
        <title>Draft genome sequence of Paenibacillus kamchatkensis strain B-2647.</title>
        <authorList>
            <person name="Karlyshev A.V."/>
            <person name="Kudryashova E.B."/>
        </authorList>
    </citation>
    <scope>NUCLEOTIDE SEQUENCE [LARGE SCALE GENOMIC DNA]</scope>
    <source>
        <strain evidence="2 3">VKM B-2647</strain>
    </source>
</reference>
<dbReference type="InterPro" id="IPR025275">
    <property type="entry name" value="DUF4015"/>
</dbReference>
<gene>
    <name evidence="2" type="ORF">SD70_28260</name>
</gene>
<dbReference type="RefSeq" id="WP_041051783.1">
    <property type="nucleotide sequence ID" value="NZ_JXAK01000073.1"/>
</dbReference>
<dbReference type="Proteomes" id="UP000031967">
    <property type="component" value="Unassembled WGS sequence"/>
</dbReference>
<evidence type="ECO:0000313" key="3">
    <source>
        <dbReference type="Proteomes" id="UP000031967"/>
    </source>
</evidence>
<comment type="caution">
    <text evidence="2">The sequence shown here is derived from an EMBL/GenBank/DDBJ whole genome shotgun (WGS) entry which is preliminary data.</text>
</comment>
<feature type="domain" description="DUF4015" evidence="1">
    <location>
        <begin position="10"/>
        <end position="327"/>
    </location>
</feature>
<dbReference type="Pfam" id="PF13200">
    <property type="entry name" value="DUF4015"/>
    <property type="match status" value="1"/>
</dbReference>
<keyword evidence="3" id="KW-1185">Reference proteome</keyword>
<dbReference type="EMBL" id="JXAK01000073">
    <property type="protein sequence ID" value="KIL38169.1"/>
    <property type="molecule type" value="Genomic_DNA"/>
</dbReference>
<sequence>MRKPAVAAKGIYVSAWKARGASLEQLIKLLNDTELNAMVIDVKNDSGQITYDSQVALVNEAGSDDTRPIADMRGLLKRLKDNNIYTIARIVAFKDPYLCSVRKDLAMQKKTGGVWRDRKGVAWVDPYHPVVQAYNIDLAKEAAQLGFDEIQFDYVRFPENGDKVDSEVKFRNPQKLSKPELIASFLEKAKTALPNVPVSADVFGMTPSVAGDMGIGQEWNRISPIVDVISPMVYPSHYSHGALGIPHPDLNPYAMIHRALKDAVSKNTQLEQQRQSAAKVRPWLQAFTASWVKNHQTYGAKQVREQIKAAKDLGIDQYLLWNPGCTYSLRES</sequence>
<accession>A0ABR5AAV7</accession>
<protein>
    <recommendedName>
        <fullName evidence="1">DUF4015 domain-containing protein</fullName>
    </recommendedName>
</protein>